<dbReference type="InterPro" id="IPR000182">
    <property type="entry name" value="GNAT_dom"/>
</dbReference>
<dbReference type="PROSITE" id="PS51186">
    <property type="entry name" value="GNAT"/>
    <property type="match status" value="1"/>
</dbReference>
<dbReference type="RefSeq" id="WP_368505049.1">
    <property type="nucleotide sequence ID" value="NZ_CP162551.1"/>
</dbReference>
<protein>
    <submittedName>
        <fullName evidence="3">GNAT family N-acetyltransferase</fullName>
        <ecNumber evidence="3">2.3.1.-</ecNumber>
    </submittedName>
</protein>
<dbReference type="EC" id="2.3.1.-" evidence="3"/>
<dbReference type="SUPFAM" id="SSF55729">
    <property type="entry name" value="Acyl-CoA N-acyltransferases (Nat)"/>
    <property type="match status" value="1"/>
</dbReference>
<accession>A0AB39BUS9</accession>
<gene>
    <name evidence="3" type="ORF">AB3N04_05215</name>
</gene>
<dbReference type="PANTHER" id="PTHR31438">
    <property type="entry name" value="LYSINE N-ACYLTRANSFERASE C17G9.06C-RELATED"/>
    <property type="match status" value="1"/>
</dbReference>
<organism evidence="3">
    <name type="scientific">Alkalihalophilus sp. As8PL</name>
    <dbReference type="NCBI Taxonomy" id="3237103"/>
    <lineage>
        <taxon>Bacteria</taxon>
        <taxon>Bacillati</taxon>
        <taxon>Bacillota</taxon>
        <taxon>Bacilli</taxon>
        <taxon>Bacillales</taxon>
        <taxon>Bacillaceae</taxon>
        <taxon>Alkalihalophilus</taxon>
    </lineage>
</organism>
<sequence length="172" mass="20082">MNANDISIRKMNHTDYEVMSKWLSTTEVLEFYGDVHSPFSLEQVKEKYEPRVNGDVPVVPFIVDLNREPIAFMQYYKLNTKQFKDNTYHPSDHVYGIDQFIGEPHLFNKGIGTIMVRKFIDYIGEHTNADIIILDPNISNVRAIKCYEKCGFRKVKKMNDGCHWLMEIKISA</sequence>
<dbReference type="GO" id="GO:0046677">
    <property type="term" value="P:response to antibiotic"/>
    <property type="evidence" value="ECO:0007669"/>
    <property type="project" value="UniProtKB-KW"/>
</dbReference>
<reference evidence="3" key="1">
    <citation type="submission" date="2024-07" db="EMBL/GenBank/DDBJ databases">
        <title>Identification and characteristics of an arsenic-resistant bacterial isolate, which belongs to a novel species.</title>
        <authorList>
            <person name="Juszczyk A."/>
            <person name="Kowalczyk A."/>
            <person name="Was K."/>
            <person name="Kosowicz W."/>
            <person name="Budzyn A."/>
            <person name="Latowski D."/>
        </authorList>
    </citation>
    <scope>NUCLEOTIDE SEQUENCE</scope>
    <source>
        <strain evidence="3">As8PL</strain>
    </source>
</reference>
<feature type="domain" description="N-acetyltransferase" evidence="2">
    <location>
        <begin position="6"/>
        <end position="171"/>
    </location>
</feature>
<dbReference type="Gene3D" id="3.40.630.30">
    <property type="match status" value="1"/>
</dbReference>
<dbReference type="AlphaFoldDB" id="A0AB39BUS9"/>
<dbReference type="Pfam" id="PF13523">
    <property type="entry name" value="Acetyltransf_8"/>
    <property type="match status" value="1"/>
</dbReference>
<evidence type="ECO:0000256" key="1">
    <source>
        <dbReference type="ARBA" id="ARBA00023251"/>
    </source>
</evidence>
<evidence type="ECO:0000313" key="3">
    <source>
        <dbReference type="EMBL" id="XDI37721.1"/>
    </source>
</evidence>
<dbReference type="EMBL" id="CP162551">
    <property type="protein sequence ID" value="XDI37721.1"/>
    <property type="molecule type" value="Genomic_DNA"/>
</dbReference>
<name>A0AB39BUS9_9BACI</name>
<dbReference type="InterPro" id="IPR016181">
    <property type="entry name" value="Acyl_CoA_acyltransferase"/>
</dbReference>
<keyword evidence="3" id="KW-0808">Transferase</keyword>
<keyword evidence="1" id="KW-0046">Antibiotic resistance</keyword>
<dbReference type="GO" id="GO:0016410">
    <property type="term" value="F:N-acyltransferase activity"/>
    <property type="evidence" value="ECO:0007669"/>
    <property type="project" value="TreeGrafter"/>
</dbReference>
<dbReference type="PANTHER" id="PTHR31438:SF1">
    <property type="entry name" value="LYSINE N-ACYLTRANSFERASE C17G9.06C-RELATED"/>
    <property type="match status" value="1"/>
</dbReference>
<proteinExistence type="predicted"/>
<evidence type="ECO:0000259" key="2">
    <source>
        <dbReference type="PROSITE" id="PS51186"/>
    </source>
</evidence>
<keyword evidence="3" id="KW-0012">Acyltransferase</keyword>